<feature type="transmembrane region" description="Helical" evidence="2">
    <location>
        <begin position="121"/>
        <end position="144"/>
    </location>
</feature>
<protein>
    <submittedName>
        <fullName evidence="3">Uncharacterized protein</fullName>
    </submittedName>
</protein>
<evidence type="ECO:0000313" key="4">
    <source>
        <dbReference type="Proteomes" id="UP000198242"/>
    </source>
</evidence>
<name>A0A1C4WWZ1_MICVI</name>
<keyword evidence="2" id="KW-0472">Membrane</keyword>
<accession>A0A1C4WWZ1</accession>
<evidence type="ECO:0000313" key="3">
    <source>
        <dbReference type="EMBL" id="SCF00698.1"/>
    </source>
</evidence>
<feature type="transmembrane region" description="Helical" evidence="2">
    <location>
        <begin position="153"/>
        <end position="172"/>
    </location>
</feature>
<keyword evidence="2" id="KW-1133">Transmembrane helix</keyword>
<feature type="transmembrane region" description="Helical" evidence="2">
    <location>
        <begin position="184"/>
        <end position="203"/>
    </location>
</feature>
<feature type="transmembrane region" description="Helical" evidence="2">
    <location>
        <begin position="57"/>
        <end position="82"/>
    </location>
</feature>
<feature type="compositionally biased region" description="Pro residues" evidence="1">
    <location>
        <begin position="17"/>
        <end position="34"/>
    </location>
</feature>
<feature type="compositionally biased region" description="Low complexity" evidence="1">
    <location>
        <begin position="7"/>
        <end position="16"/>
    </location>
</feature>
<keyword evidence="2" id="KW-0812">Transmembrane</keyword>
<gene>
    <name evidence="3" type="ORF">GA0074695_2831</name>
</gene>
<dbReference type="AlphaFoldDB" id="A0A1C4WWZ1"/>
<sequence>MVDGRQQPQLDPLPDDAAPPPVQPGPPPVPPGPLPGMSGAPAPAPGQPSAKLPVGSLVVRCLVLGIVAVLLVLGFLALPYAAVDSPPRDFNYAPVRYLELGAWLNVYDTKMSVWGRAYSQGLGPLIALVVWAAVAGTALLVALVPRYRTREPWWTVLAFALAVAAVFGAMVASPSNDTILLRSAAGYLTVLAAHTLLVFTCPLKSRRRRPR</sequence>
<proteinExistence type="predicted"/>
<evidence type="ECO:0000256" key="2">
    <source>
        <dbReference type="SAM" id="Phobius"/>
    </source>
</evidence>
<organism evidence="3 4">
    <name type="scientific">Micromonospora viridifaciens</name>
    <dbReference type="NCBI Taxonomy" id="1881"/>
    <lineage>
        <taxon>Bacteria</taxon>
        <taxon>Bacillati</taxon>
        <taxon>Actinomycetota</taxon>
        <taxon>Actinomycetes</taxon>
        <taxon>Micromonosporales</taxon>
        <taxon>Micromonosporaceae</taxon>
        <taxon>Micromonospora</taxon>
    </lineage>
</organism>
<keyword evidence="4" id="KW-1185">Reference proteome</keyword>
<dbReference type="EMBL" id="LT607411">
    <property type="protein sequence ID" value="SCF00698.1"/>
    <property type="molecule type" value="Genomic_DNA"/>
</dbReference>
<feature type="region of interest" description="Disordered" evidence="1">
    <location>
        <begin position="1"/>
        <end position="46"/>
    </location>
</feature>
<dbReference type="Proteomes" id="UP000198242">
    <property type="component" value="Chromosome I"/>
</dbReference>
<evidence type="ECO:0000256" key="1">
    <source>
        <dbReference type="SAM" id="MobiDB-lite"/>
    </source>
</evidence>
<reference evidence="4" key="1">
    <citation type="submission" date="2016-06" db="EMBL/GenBank/DDBJ databases">
        <authorList>
            <person name="Varghese N."/>
            <person name="Submissions Spin"/>
        </authorList>
    </citation>
    <scope>NUCLEOTIDE SEQUENCE [LARGE SCALE GENOMIC DNA]</scope>
    <source>
        <strain evidence="4">DSM 43909</strain>
    </source>
</reference>